<sequence length="491" mass="56097">MNTLNYKYLFFLSFPFLSLFFFLILPVHSSPALSQEERTNKIIETQKQKIQECIALSEFQDSCYFELCENRNPYICTEDILDAIVVLADPQKAMDVLNGVMESSLFAIQTSGHLLSHVIGNSIAHYYGFTGESFLLCPEGFNWGCTHGFFEDALKIQSNPVQAAIDICESIPEHPAHRKFFCYHGVGHIFMFNESWSLMNALSLCDLLLSSFAQQGCYQGVLMENADYILIDTENGYVFKESKEEQGFFDSDLLAPCNRLEDKYRPECYTNHGYYLLHRNDFSMKDASHVCLGAVDYHIPSCITGLGIMLTNPYWQDIIVENNPIEPFRETTFIENFAYLCNQFPSEYIEECQTAGLANFLNYDYTEDSIEFCSLYGVNKTNCFGFIGTVLNNRSTSSAEVVEKCGLVPKEYQGSCIGAEIEFHETTQQYHKNADSVTQENSTVKKYAMKTEAETPLLYLFIVLGCILLGASLTYYFYRTKKHLWSKYIGR</sequence>
<proteinExistence type="predicted"/>
<comment type="caution">
    <text evidence="2">The sequence shown here is derived from an EMBL/GenBank/DDBJ whole genome shotgun (WGS) entry which is preliminary data.</text>
</comment>
<dbReference type="EMBL" id="VXOY01000022">
    <property type="protein sequence ID" value="MYE38394.1"/>
    <property type="molecule type" value="Genomic_DNA"/>
</dbReference>
<reference evidence="2 3" key="1">
    <citation type="submission" date="2019-09" db="EMBL/GenBank/DDBJ databases">
        <title>Characterisation of the sponge microbiome using genome-centric metagenomics.</title>
        <authorList>
            <person name="Engelberts J.P."/>
            <person name="Robbins S.J."/>
            <person name="De Goeij J.M."/>
            <person name="Aranda M."/>
            <person name="Bell S.C."/>
            <person name="Webster N.S."/>
        </authorList>
    </citation>
    <scope>NUCLEOTIDE SEQUENCE [LARGE SCALE GENOMIC DNA]</scope>
    <source>
        <strain evidence="2">SB0662_bin_43</strain>
    </source>
</reference>
<keyword evidence="1" id="KW-0472">Membrane</keyword>
<protein>
    <submittedName>
        <fullName evidence="2">Uncharacterized protein</fullName>
    </submittedName>
</protein>
<keyword evidence="1" id="KW-0812">Transmembrane</keyword>
<gene>
    <name evidence="2" type="ORF">F4X82_02675</name>
</gene>
<dbReference type="Proteomes" id="UP000449092">
    <property type="component" value="Unassembled WGS sequence"/>
</dbReference>
<keyword evidence="1" id="KW-1133">Transmembrane helix</keyword>
<evidence type="ECO:0000256" key="1">
    <source>
        <dbReference type="SAM" id="Phobius"/>
    </source>
</evidence>
<organism evidence="2 3">
    <name type="scientific">Candidatus Spechtbacteria bacterium SB0662_bin_43</name>
    <dbReference type="NCBI Taxonomy" id="2604897"/>
    <lineage>
        <taxon>Bacteria</taxon>
        <taxon>Candidatus Spechtiibacteriota</taxon>
    </lineage>
</organism>
<evidence type="ECO:0000313" key="3">
    <source>
        <dbReference type="Proteomes" id="UP000449092"/>
    </source>
</evidence>
<dbReference type="AlphaFoldDB" id="A0A845DCK3"/>
<accession>A0A845DCK3</accession>
<evidence type="ECO:0000313" key="2">
    <source>
        <dbReference type="EMBL" id="MYE38394.1"/>
    </source>
</evidence>
<feature type="transmembrane region" description="Helical" evidence="1">
    <location>
        <begin position="457"/>
        <end position="478"/>
    </location>
</feature>
<name>A0A845DCK3_9BACT</name>